<dbReference type="GO" id="GO:0005829">
    <property type="term" value="C:cytosol"/>
    <property type="evidence" value="ECO:0007669"/>
    <property type="project" value="TreeGrafter"/>
</dbReference>
<dbReference type="NCBIfam" id="NF004981">
    <property type="entry name" value="PRK06361.1"/>
    <property type="match status" value="1"/>
</dbReference>
<evidence type="ECO:0000259" key="1">
    <source>
        <dbReference type="SMART" id="SM00481"/>
    </source>
</evidence>
<dbReference type="KEGG" id="mzi:HWN40_03595"/>
<evidence type="ECO:0000313" key="3">
    <source>
        <dbReference type="Proteomes" id="UP000509594"/>
    </source>
</evidence>
<dbReference type="InterPro" id="IPR003141">
    <property type="entry name" value="Pol/His_phosphatase_N"/>
</dbReference>
<keyword evidence="3" id="KW-1185">Reference proteome</keyword>
<feature type="domain" description="Polymerase/histidinol phosphatase N-terminal" evidence="1">
    <location>
        <begin position="2"/>
        <end position="74"/>
    </location>
</feature>
<dbReference type="Gene3D" id="3.20.20.140">
    <property type="entry name" value="Metal-dependent hydrolases"/>
    <property type="match status" value="1"/>
</dbReference>
<dbReference type="PANTHER" id="PTHR36928">
    <property type="entry name" value="PHOSPHATASE YCDX-RELATED"/>
    <property type="match status" value="1"/>
</dbReference>
<dbReference type="InterPro" id="IPR004013">
    <property type="entry name" value="PHP_dom"/>
</dbReference>
<dbReference type="SMART" id="SM00481">
    <property type="entry name" value="POLIIIAc"/>
    <property type="match status" value="1"/>
</dbReference>
<dbReference type="InterPro" id="IPR050243">
    <property type="entry name" value="PHP_phosphatase"/>
</dbReference>
<dbReference type="InterPro" id="IPR016195">
    <property type="entry name" value="Pol/histidinol_Pase-like"/>
</dbReference>
<dbReference type="RefSeq" id="WP_176964473.1">
    <property type="nucleotide sequence ID" value="NZ_CP058215.1"/>
</dbReference>
<dbReference type="GeneID" id="55820728"/>
<dbReference type="PANTHER" id="PTHR36928:SF1">
    <property type="entry name" value="PHOSPHATASE YCDX-RELATED"/>
    <property type="match status" value="1"/>
</dbReference>
<accession>A0A7D5J845</accession>
<protein>
    <submittedName>
        <fullName evidence="2">Histidinol phosphate phosphatase domain-containing protein</fullName>
    </submittedName>
</protein>
<dbReference type="Pfam" id="PF02811">
    <property type="entry name" value="PHP"/>
    <property type="match status" value="1"/>
</dbReference>
<gene>
    <name evidence="2" type="ORF">HWN40_03595</name>
</gene>
<evidence type="ECO:0000313" key="2">
    <source>
        <dbReference type="EMBL" id="QLC49410.1"/>
    </source>
</evidence>
<dbReference type="GO" id="GO:0008270">
    <property type="term" value="F:zinc ion binding"/>
    <property type="evidence" value="ECO:0007669"/>
    <property type="project" value="TreeGrafter"/>
</dbReference>
<dbReference type="AlphaFoldDB" id="A0A7D5J845"/>
<dbReference type="EMBL" id="CP058215">
    <property type="protein sequence ID" value="QLC49410.1"/>
    <property type="molecule type" value="Genomic_DNA"/>
</dbReference>
<reference evidence="2 3" key="1">
    <citation type="submission" date="2020-06" db="EMBL/GenBank/DDBJ databases">
        <title>Methanolobus halotolerans sp. nov., isolated from a saline lake Tus in Siberia.</title>
        <authorList>
            <person name="Shen Y."/>
            <person name="Chen S.-C."/>
            <person name="Lai M.-C."/>
            <person name="Huang H.-H."/>
            <person name="Chiu H.-H."/>
            <person name="Tang S.-L."/>
            <person name="Rogozin D.Y."/>
            <person name="Degermendzhy A.G."/>
        </authorList>
    </citation>
    <scope>NUCLEOTIDE SEQUENCE [LARGE SCALE GENOMIC DNA]</scope>
    <source>
        <strain evidence="2 3">DSM 21339</strain>
    </source>
</reference>
<name>A0A7D5J845_9EURY</name>
<dbReference type="OrthoDB" id="9968at2157"/>
<sequence length="213" mass="23043">MIDMHTHSIFSDGELIPSELVRRAVVKGYRAIGITDHVDFSNVEHVLKNVSKAKYLEDELDIQVVVGVEITHVPPRKIAPLAKKAKDLGAEIIVVHGETISEPVMPGTNAASVELSDVDILAHPGFITLEEAENARENDVCLEITARNGHNRTNGHVANTGMEAGATLVVDTDAHSPDNLITRDYAKLIAMGAGLSERQANAVLDNSLRFLKS</sequence>
<dbReference type="GO" id="GO:0042578">
    <property type="term" value="F:phosphoric ester hydrolase activity"/>
    <property type="evidence" value="ECO:0007669"/>
    <property type="project" value="TreeGrafter"/>
</dbReference>
<dbReference type="SUPFAM" id="SSF89550">
    <property type="entry name" value="PHP domain-like"/>
    <property type="match status" value="1"/>
</dbReference>
<dbReference type="Proteomes" id="UP000509594">
    <property type="component" value="Chromosome"/>
</dbReference>
<proteinExistence type="predicted"/>
<dbReference type="CDD" id="cd07432">
    <property type="entry name" value="PHP_HisPPase"/>
    <property type="match status" value="1"/>
</dbReference>
<organism evidence="2 3">
    <name type="scientific">Methanolobus zinderi</name>
    <dbReference type="NCBI Taxonomy" id="536044"/>
    <lineage>
        <taxon>Archaea</taxon>
        <taxon>Methanobacteriati</taxon>
        <taxon>Methanobacteriota</taxon>
        <taxon>Stenosarchaea group</taxon>
        <taxon>Methanomicrobia</taxon>
        <taxon>Methanosarcinales</taxon>
        <taxon>Methanosarcinaceae</taxon>
        <taxon>Methanolobus</taxon>
    </lineage>
</organism>